<dbReference type="RefSeq" id="WP_268046790.1">
    <property type="nucleotide sequence ID" value="NZ_CP104064.1"/>
</dbReference>
<evidence type="ECO:0000313" key="6">
    <source>
        <dbReference type="Proteomes" id="UP001164803"/>
    </source>
</evidence>
<dbReference type="PROSITE" id="PS00460">
    <property type="entry name" value="GLUTATHIONE_PEROXID_1"/>
    <property type="match status" value="1"/>
</dbReference>
<protein>
    <recommendedName>
        <fullName evidence="4">Glutathione peroxidase</fullName>
    </recommendedName>
</protein>
<dbReference type="PROSITE" id="PS51355">
    <property type="entry name" value="GLUTATHIONE_PEROXID_3"/>
    <property type="match status" value="1"/>
</dbReference>
<dbReference type="InterPro" id="IPR036249">
    <property type="entry name" value="Thioredoxin-like_sf"/>
</dbReference>
<keyword evidence="2 4" id="KW-0575">Peroxidase</keyword>
<dbReference type="InterPro" id="IPR000889">
    <property type="entry name" value="Glutathione_peroxidase"/>
</dbReference>
<evidence type="ECO:0000256" key="4">
    <source>
        <dbReference type="RuleBase" id="RU000499"/>
    </source>
</evidence>
<dbReference type="GO" id="GO:0004601">
    <property type="term" value="F:peroxidase activity"/>
    <property type="evidence" value="ECO:0007669"/>
    <property type="project" value="UniProtKB-KW"/>
</dbReference>
<sequence>MTVYDFHAATSTGEVQSLQAYKGQVLLIVNTASRCGFTPQYAGLQQLQTTYASRGFSVLGFPCNQFAGQEPGSSEEIQTFCRDRYGVTFPVFAKVKVNGHDAHPLYRFLKKECPGFAGSEMIKWNFTKFLVSPQGRVVKRYPPTVSPKDIVPDIETLLGTSN</sequence>
<name>A0ABY6Z8B2_9BACL</name>
<gene>
    <name evidence="5" type="ORF">NZD86_04710</name>
</gene>
<dbReference type="InterPro" id="IPR029760">
    <property type="entry name" value="GPX_CS"/>
</dbReference>
<keyword evidence="6" id="KW-1185">Reference proteome</keyword>
<dbReference type="Proteomes" id="UP001164803">
    <property type="component" value="Chromosome"/>
</dbReference>
<dbReference type="PROSITE" id="PS00763">
    <property type="entry name" value="GLUTATHIONE_PEROXID_2"/>
    <property type="match status" value="1"/>
</dbReference>
<dbReference type="CDD" id="cd00340">
    <property type="entry name" value="GSH_Peroxidase"/>
    <property type="match status" value="1"/>
</dbReference>
<keyword evidence="3 4" id="KW-0560">Oxidoreductase</keyword>
<evidence type="ECO:0000256" key="2">
    <source>
        <dbReference type="ARBA" id="ARBA00022559"/>
    </source>
</evidence>
<proteinExistence type="inferred from homology"/>
<accession>A0ABY6Z8B2</accession>
<comment type="similarity">
    <text evidence="1 4">Belongs to the glutathione peroxidase family.</text>
</comment>
<reference evidence="5" key="1">
    <citation type="submission" date="2022-08" db="EMBL/GenBank/DDBJ databases">
        <title>Alicyclobacillus dauci DSM2870, complete genome.</title>
        <authorList>
            <person name="Wang Q."/>
            <person name="Cai R."/>
            <person name="Wang Z."/>
        </authorList>
    </citation>
    <scope>NUCLEOTIDE SEQUENCE</scope>
    <source>
        <strain evidence="5">DSM 28700</strain>
    </source>
</reference>
<dbReference type="PIRSF" id="PIRSF000303">
    <property type="entry name" value="Glutathion_perox"/>
    <property type="match status" value="1"/>
</dbReference>
<dbReference type="PRINTS" id="PR01011">
    <property type="entry name" value="GLUTPROXDASE"/>
</dbReference>
<evidence type="ECO:0000313" key="5">
    <source>
        <dbReference type="EMBL" id="WAH39132.1"/>
    </source>
</evidence>
<evidence type="ECO:0000256" key="1">
    <source>
        <dbReference type="ARBA" id="ARBA00006926"/>
    </source>
</evidence>
<organism evidence="5 6">
    <name type="scientific">Alicyclobacillus dauci</name>
    <dbReference type="NCBI Taxonomy" id="1475485"/>
    <lineage>
        <taxon>Bacteria</taxon>
        <taxon>Bacillati</taxon>
        <taxon>Bacillota</taxon>
        <taxon>Bacilli</taxon>
        <taxon>Bacillales</taxon>
        <taxon>Alicyclobacillaceae</taxon>
        <taxon>Alicyclobacillus</taxon>
    </lineage>
</organism>
<dbReference type="PANTHER" id="PTHR11592:SF78">
    <property type="entry name" value="GLUTATHIONE PEROXIDASE"/>
    <property type="match status" value="1"/>
</dbReference>
<dbReference type="PANTHER" id="PTHR11592">
    <property type="entry name" value="GLUTATHIONE PEROXIDASE"/>
    <property type="match status" value="1"/>
</dbReference>
<dbReference type="InterPro" id="IPR029759">
    <property type="entry name" value="GPX_AS"/>
</dbReference>
<evidence type="ECO:0000256" key="3">
    <source>
        <dbReference type="ARBA" id="ARBA00023002"/>
    </source>
</evidence>
<dbReference type="SUPFAM" id="SSF52833">
    <property type="entry name" value="Thioredoxin-like"/>
    <property type="match status" value="1"/>
</dbReference>
<dbReference type="Gene3D" id="3.40.30.10">
    <property type="entry name" value="Glutaredoxin"/>
    <property type="match status" value="1"/>
</dbReference>
<dbReference type="EMBL" id="CP104064">
    <property type="protein sequence ID" value="WAH39132.1"/>
    <property type="molecule type" value="Genomic_DNA"/>
</dbReference>
<dbReference type="Pfam" id="PF00255">
    <property type="entry name" value="GSHPx"/>
    <property type="match status" value="1"/>
</dbReference>